<protein>
    <submittedName>
        <fullName evidence="3">XRE family transcriptional regulator</fullName>
    </submittedName>
</protein>
<dbReference type="EMBL" id="RQYN01000074">
    <property type="protein sequence ID" value="RRD70504.1"/>
    <property type="molecule type" value="Genomic_DNA"/>
</dbReference>
<feature type="region of interest" description="Disordered" evidence="1">
    <location>
        <begin position="116"/>
        <end position="136"/>
    </location>
</feature>
<comment type="caution">
    <text evidence="3">The sequence shown here is derived from an EMBL/GenBank/DDBJ whole genome shotgun (WGS) entry which is preliminary data.</text>
</comment>
<accession>A0A3P1YHD0</accession>
<dbReference type="GO" id="GO:0003677">
    <property type="term" value="F:DNA binding"/>
    <property type="evidence" value="ECO:0007669"/>
    <property type="project" value="InterPro"/>
</dbReference>
<evidence type="ECO:0000259" key="2">
    <source>
        <dbReference type="PROSITE" id="PS50943"/>
    </source>
</evidence>
<dbReference type="PROSITE" id="PS50943">
    <property type="entry name" value="HTH_CROC1"/>
    <property type="match status" value="1"/>
</dbReference>
<proteinExistence type="predicted"/>
<gene>
    <name evidence="3" type="ORF">EII41_12680</name>
</gene>
<evidence type="ECO:0000313" key="4">
    <source>
        <dbReference type="Proteomes" id="UP000279860"/>
    </source>
</evidence>
<evidence type="ECO:0000256" key="1">
    <source>
        <dbReference type="SAM" id="MobiDB-lite"/>
    </source>
</evidence>
<dbReference type="CDD" id="cd00093">
    <property type="entry name" value="HTH_XRE"/>
    <property type="match status" value="1"/>
</dbReference>
<reference evidence="3 4" key="1">
    <citation type="submission" date="2018-11" db="EMBL/GenBank/DDBJ databases">
        <title>Genomes From Bacteria Associated with the Canine Oral Cavity: a Test Case for Automated Genome-Based Taxonomic Assignment.</title>
        <authorList>
            <person name="Coil D.A."/>
            <person name="Jospin G."/>
            <person name="Darling A.E."/>
            <person name="Wallis C."/>
            <person name="Davis I.J."/>
            <person name="Harris S."/>
            <person name="Eisen J.A."/>
            <person name="Holcombe L.J."/>
            <person name="O'Flynn C."/>
        </authorList>
    </citation>
    <scope>NUCLEOTIDE SEQUENCE [LARGE SCALE GENOMIC DNA]</scope>
    <source>
        <strain evidence="3 4">OH1426_COT-023</strain>
    </source>
</reference>
<organism evidence="3 4">
    <name type="scientific">Tannerella forsythia</name>
    <name type="common">Bacteroides forsythus</name>
    <dbReference type="NCBI Taxonomy" id="28112"/>
    <lineage>
        <taxon>Bacteria</taxon>
        <taxon>Pseudomonadati</taxon>
        <taxon>Bacteroidota</taxon>
        <taxon>Bacteroidia</taxon>
        <taxon>Bacteroidales</taxon>
        <taxon>Tannerellaceae</taxon>
        <taxon>Tannerella</taxon>
    </lineage>
</organism>
<dbReference type="Gene3D" id="1.10.260.40">
    <property type="entry name" value="lambda repressor-like DNA-binding domains"/>
    <property type="match status" value="1"/>
</dbReference>
<name>A0A3P1YHD0_TANFO</name>
<dbReference type="Proteomes" id="UP000279860">
    <property type="component" value="Unassembled WGS sequence"/>
</dbReference>
<dbReference type="InterPro" id="IPR010982">
    <property type="entry name" value="Lambda_DNA-bd_dom_sf"/>
</dbReference>
<dbReference type="SUPFAM" id="SSF47413">
    <property type="entry name" value="lambda repressor-like DNA-binding domains"/>
    <property type="match status" value="1"/>
</dbReference>
<sequence>MSTINERIKIIVDKFANGKNTELAKLLSTSEANIRNYTGNVMPKFDILSRIATSFDISPEWLLTGRGNMLREQTEQTESSSTQIDVTPSQMLEEIKALSVKIGHLEAENKMLREQVKNKRQYNPYPSVAESELKYR</sequence>
<evidence type="ECO:0000313" key="3">
    <source>
        <dbReference type="EMBL" id="RRD70504.1"/>
    </source>
</evidence>
<dbReference type="AlphaFoldDB" id="A0A3P1YHD0"/>
<dbReference type="InterPro" id="IPR001387">
    <property type="entry name" value="Cro/C1-type_HTH"/>
</dbReference>
<feature type="domain" description="HTH cro/C1-type" evidence="2">
    <location>
        <begin position="21"/>
        <end position="62"/>
    </location>
</feature>